<dbReference type="EnsemblPlants" id="MELO3C013033.2.1">
    <property type="protein sequence ID" value="MELO3C013033.2.1"/>
    <property type="gene ID" value="MELO3C013033.2"/>
</dbReference>
<reference evidence="2" key="1">
    <citation type="submission" date="2023-03" db="UniProtKB">
        <authorList>
            <consortium name="EnsemblPlants"/>
        </authorList>
    </citation>
    <scope>IDENTIFICATION</scope>
</reference>
<name>A0A9I9D4C5_CUCME</name>
<evidence type="ECO:0000256" key="1">
    <source>
        <dbReference type="SAM" id="MobiDB-lite"/>
    </source>
</evidence>
<accession>A0A9I9D4C5</accession>
<sequence length="56" mass="6625">MRKQRLRRVRRIAGRGRRLTGKTNREDKKRGTDGKDRRRTMKLDEQQGEGGDATRD</sequence>
<evidence type="ECO:0000313" key="2">
    <source>
        <dbReference type="EnsemblPlants" id="MELO3C013033.2.1"/>
    </source>
</evidence>
<dbReference type="Gramene" id="MELO3C013033.2.1">
    <property type="protein sequence ID" value="MELO3C013033.2.1"/>
    <property type="gene ID" value="MELO3C013033.2"/>
</dbReference>
<feature type="compositionally biased region" description="Basic residues" evidence="1">
    <location>
        <begin position="1"/>
        <end position="20"/>
    </location>
</feature>
<feature type="compositionally biased region" description="Basic and acidic residues" evidence="1">
    <location>
        <begin position="23"/>
        <end position="45"/>
    </location>
</feature>
<proteinExistence type="predicted"/>
<dbReference type="AlphaFoldDB" id="A0A9I9D4C5"/>
<organism evidence="2">
    <name type="scientific">Cucumis melo</name>
    <name type="common">Muskmelon</name>
    <dbReference type="NCBI Taxonomy" id="3656"/>
    <lineage>
        <taxon>Eukaryota</taxon>
        <taxon>Viridiplantae</taxon>
        <taxon>Streptophyta</taxon>
        <taxon>Embryophyta</taxon>
        <taxon>Tracheophyta</taxon>
        <taxon>Spermatophyta</taxon>
        <taxon>Magnoliopsida</taxon>
        <taxon>eudicotyledons</taxon>
        <taxon>Gunneridae</taxon>
        <taxon>Pentapetalae</taxon>
        <taxon>rosids</taxon>
        <taxon>fabids</taxon>
        <taxon>Cucurbitales</taxon>
        <taxon>Cucurbitaceae</taxon>
        <taxon>Benincaseae</taxon>
        <taxon>Cucumis</taxon>
    </lineage>
</organism>
<feature type="region of interest" description="Disordered" evidence="1">
    <location>
        <begin position="1"/>
        <end position="56"/>
    </location>
</feature>
<protein>
    <submittedName>
        <fullName evidence="2">Uncharacterized protein</fullName>
    </submittedName>
</protein>